<evidence type="ECO:0000259" key="3">
    <source>
        <dbReference type="Pfam" id="PF02769"/>
    </source>
</evidence>
<comment type="similarity">
    <text evidence="1">Belongs to the HypE family.</text>
</comment>
<organism evidence="4 5">
    <name type="scientific">Odinarchaeota yellowstonii (strain LCB_4)</name>
    <dbReference type="NCBI Taxonomy" id="1841599"/>
    <lineage>
        <taxon>Archaea</taxon>
        <taxon>Promethearchaeati</taxon>
        <taxon>Candidatus Odinarchaeota</taxon>
        <taxon>Candidatus Odinarchaeia</taxon>
        <taxon>Candidatus Odinarchaeales</taxon>
        <taxon>Candidatus Odinarchaeaceae</taxon>
        <taxon>Candidatus Odinarchaeum</taxon>
    </lineage>
</organism>
<feature type="domain" description="PurM-like N-terminal" evidence="2">
    <location>
        <begin position="36"/>
        <end position="145"/>
    </location>
</feature>
<evidence type="ECO:0000259" key="2">
    <source>
        <dbReference type="Pfam" id="PF00586"/>
    </source>
</evidence>
<name>A0AAF0IC48_ODILC</name>
<feature type="domain" description="PurM-like C-terminal" evidence="3">
    <location>
        <begin position="160"/>
        <end position="316"/>
    </location>
</feature>
<dbReference type="Gene3D" id="3.30.1330.10">
    <property type="entry name" value="PurM-like, N-terminal domain"/>
    <property type="match status" value="1"/>
</dbReference>
<proteinExistence type="inferred from homology"/>
<dbReference type="InterPro" id="IPR036921">
    <property type="entry name" value="PurM-like_N_sf"/>
</dbReference>
<dbReference type="PANTHER" id="PTHR30303">
    <property type="entry name" value="HYDROGENASE ISOENZYMES FORMATION PROTEIN HYPE"/>
    <property type="match status" value="1"/>
</dbReference>
<dbReference type="EMBL" id="CP091871">
    <property type="protein sequence ID" value="WEU41005.1"/>
    <property type="molecule type" value="Genomic_DNA"/>
</dbReference>
<reference evidence="4" key="1">
    <citation type="journal article" date="2017" name="Nature">
        <title>Asgard archaea illuminate the origin of eukaryotic cellular complexity.</title>
        <authorList>
            <person name="Zaremba-Niedzwiedzka K."/>
            <person name="Caceres E.F."/>
            <person name="Saw J.H."/>
            <person name="Backstrom D."/>
            <person name="Juzokaite L."/>
            <person name="Vancaester E."/>
            <person name="Seitz K.W."/>
            <person name="Anantharaman K."/>
            <person name="Starnawski P."/>
            <person name="Kjeldsen K.U."/>
            <person name="Scott M.B."/>
            <person name="Nunoura T."/>
            <person name="Banfield J.F."/>
            <person name="Schramm A."/>
            <person name="Baker B.J."/>
            <person name="Spang A."/>
            <person name="Ettema T.J.G."/>
        </authorList>
    </citation>
    <scope>NUCLEOTIDE SEQUENCE</scope>
    <source>
        <strain evidence="4">LCB_4</strain>
    </source>
</reference>
<dbReference type="GO" id="GO:0051604">
    <property type="term" value="P:protein maturation"/>
    <property type="evidence" value="ECO:0007669"/>
    <property type="project" value="TreeGrafter"/>
</dbReference>
<dbReference type="InterPro" id="IPR036676">
    <property type="entry name" value="PurM-like_C_sf"/>
</dbReference>
<dbReference type="CDD" id="cd06061">
    <property type="entry name" value="PurM-like1"/>
    <property type="match status" value="1"/>
</dbReference>
<accession>A0AAF0IC48</accession>
<dbReference type="KEGG" id="oyw:OdinLCB4_003645"/>
<dbReference type="SUPFAM" id="SSF55326">
    <property type="entry name" value="PurM N-terminal domain-like"/>
    <property type="match status" value="1"/>
</dbReference>
<dbReference type="Gene3D" id="3.90.650.10">
    <property type="entry name" value="PurM-like C-terminal domain"/>
    <property type="match status" value="1"/>
</dbReference>
<sequence length="341" mass="36931">MLPSIGKIDREVFDKIIYPKLGAPNKNIILGPQHGVDAAVISIDEKKGDVMVIAEDPTFGLPSLIDYFGWAIVHICASDVAVLGVPPKYLTISLLLPPGTDVSLLDKIWSQVHEECKKLNISIIGGHTGVYPGIGYPLNGGCTVIGIGKRDQIKPPSNAKIGDKILLTKGPAVEATGVLAIQAEQTLREALGDRIIEKAKKHIFNMTVVEDALTCARFANAMHDATEGGVVNAVYEIAEASKVGCKIYEDKIIIPEEISAVCNYFQIDPLISISEGTLVLTCPPSNVSIIQEALNKKGIESWEIGEIVKDQRVIVGIDGSKRVLKPVKVDPFWEAYFKSLR</sequence>
<dbReference type="AlphaFoldDB" id="A0AAF0IC48"/>
<dbReference type="PANTHER" id="PTHR30303:SF4">
    <property type="entry name" value="HYDROGENASE EXPRESSION_FORMATION PROTEIN HYPE"/>
    <property type="match status" value="1"/>
</dbReference>
<dbReference type="Proteomes" id="UP000186851">
    <property type="component" value="Chromosome"/>
</dbReference>
<dbReference type="PIRSF" id="PIRSF005644">
    <property type="entry name" value="Hdrgns_mtr_HypE"/>
    <property type="match status" value="1"/>
</dbReference>
<reference evidence="4" key="2">
    <citation type="journal article" date="2022" name="Nat. Microbiol.">
        <title>A closed Candidatus Odinarchaeum chromosome exposes Asgard archaeal viruses.</title>
        <authorList>
            <person name="Tamarit D."/>
            <person name="Caceres E.F."/>
            <person name="Krupovic M."/>
            <person name="Nijland R."/>
            <person name="Eme L."/>
            <person name="Robinson N.P."/>
            <person name="Ettema T.J.G."/>
        </authorList>
    </citation>
    <scope>NUCLEOTIDE SEQUENCE</scope>
    <source>
        <strain evidence="4">LCB_4</strain>
    </source>
</reference>
<dbReference type="Pfam" id="PF00586">
    <property type="entry name" value="AIRS"/>
    <property type="match status" value="1"/>
</dbReference>
<protein>
    <submittedName>
        <fullName evidence="4">AIR synthase family protein</fullName>
    </submittedName>
</protein>
<evidence type="ECO:0000256" key="1">
    <source>
        <dbReference type="ARBA" id="ARBA00006243"/>
    </source>
</evidence>
<evidence type="ECO:0000313" key="5">
    <source>
        <dbReference type="Proteomes" id="UP000186851"/>
    </source>
</evidence>
<dbReference type="Pfam" id="PF02769">
    <property type="entry name" value="AIRS_C"/>
    <property type="match status" value="1"/>
</dbReference>
<gene>
    <name evidence="4" type="ORF">OdinLCB4_003645</name>
</gene>
<dbReference type="SUPFAM" id="SSF56042">
    <property type="entry name" value="PurM C-terminal domain-like"/>
    <property type="match status" value="1"/>
</dbReference>
<dbReference type="InterPro" id="IPR011854">
    <property type="entry name" value="HypE"/>
</dbReference>
<dbReference type="InterPro" id="IPR016188">
    <property type="entry name" value="PurM-like_N"/>
</dbReference>
<evidence type="ECO:0000313" key="4">
    <source>
        <dbReference type="EMBL" id="WEU41005.1"/>
    </source>
</evidence>
<dbReference type="InterPro" id="IPR010918">
    <property type="entry name" value="PurM-like_C_dom"/>
</dbReference>